<dbReference type="Gene3D" id="4.10.280.10">
    <property type="entry name" value="Helix-loop-helix DNA-binding domain"/>
    <property type="match status" value="1"/>
</dbReference>
<proteinExistence type="inferred from homology"/>
<keyword evidence="9" id="KW-0805">Transcription regulation</keyword>
<dbReference type="GO" id="GO:0005634">
    <property type="term" value="C:nucleus"/>
    <property type="evidence" value="ECO:0007669"/>
    <property type="project" value="UniProtKB-SubCell"/>
</dbReference>
<evidence type="ECO:0000256" key="20">
    <source>
        <dbReference type="SAM" id="Phobius"/>
    </source>
</evidence>
<feature type="region of interest" description="Disordered" evidence="19">
    <location>
        <begin position="395"/>
        <end position="422"/>
    </location>
</feature>
<keyword evidence="11" id="KW-0443">Lipid metabolism</keyword>
<keyword evidence="15" id="KW-0804">Transcription</keyword>
<dbReference type="GO" id="GO:0005789">
    <property type="term" value="C:endoplasmic reticulum membrane"/>
    <property type="evidence" value="ECO:0007669"/>
    <property type="project" value="UniProtKB-SubCell"/>
</dbReference>
<dbReference type="SMART" id="SM00353">
    <property type="entry name" value="HLH"/>
    <property type="match status" value="1"/>
</dbReference>
<evidence type="ECO:0000256" key="4">
    <source>
        <dbReference type="ARBA" id="ARBA00004557"/>
    </source>
</evidence>
<dbReference type="PANTHER" id="PTHR46062:SF1">
    <property type="entry name" value="LP12374P"/>
    <property type="match status" value="1"/>
</dbReference>
<keyword evidence="14" id="KW-0010">Activator</keyword>
<feature type="region of interest" description="Disordered" evidence="19">
    <location>
        <begin position="128"/>
        <end position="174"/>
    </location>
</feature>
<feature type="region of interest" description="Disordered" evidence="19">
    <location>
        <begin position="1"/>
        <end position="20"/>
    </location>
</feature>
<evidence type="ECO:0000256" key="15">
    <source>
        <dbReference type="ARBA" id="ARBA00023163"/>
    </source>
</evidence>
<evidence type="ECO:0000256" key="3">
    <source>
        <dbReference type="ARBA" id="ARBA00004477"/>
    </source>
</evidence>
<keyword evidence="5" id="KW-0153">Cholesterol metabolism</keyword>
<keyword evidence="17" id="KW-0968">Cytoplasmic vesicle</keyword>
<dbReference type="GO" id="GO:0000978">
    <property type="term" value="F:RNA polymerase II cis-regulatory region sequence-specific DNA binding"/>
    <property type="evidence" value="ECO:0007669"/>
    <property type="project" value="TreeGrafter"/>
</dbReference>
<evidence type="ECO:0000313" key="22">
    <source>
        <dbReference type="EMBL" id="JAS89842.1"/>
    </source>
</evidence>
<feature type="domain" description="BHLH" evidence="21">
    <location>
        <begin position="311"/>
        <end position="361"/>
    </location>
</feature>
<feature type="compositionally biased region" description="Low complexity" evidence="19">
    <location>
        <begin position="134"/>
        <end position="152"/>
    </location>
</feature>
<accession>A0A1B6ISC8</accession>
<gene>
    <name evidence="22" type="ORF">g.50965</name>
</gene>
<keyword evidence="8 20" id="KW-1133">Transmembrane helix</keyword>
<dbReference type="InterPro" id="IPR036638">
    <property type="entry name" value="HLH_DNA-bd_sf"/>
</dbReference>
<dbReference type="CDD" id="cd11394">
    <property type="entry name" value="bHLHzip_SREBP"/>
    <property type="match status" value="1"/>
</dbReference>
<keyword evidence="5" id="KW-0753">Steroid metabolism</keyword>
<dbReference type="InterPro" id="IPR011598">
    <property type="entry name" value="bHLH_dom"/>
</dbReference>
<dbReference type="Pfam" id="PF00010">
    <property type="entry name" value="HLH"/>
    <property type="match status" value="1"/>
</dbReference>
<dbReference type="PANTHER" id="PTHR46062">
    <property type="entry name" value="STEROL REGULATORY ELEMENT-BINDING PROTEIN"/>
    <property type="match status" value="1"/>
</dbReference>
<dbReference type="SUPFAM" id="SSF47459">
    <property type="entry name" value="HLH, helix-loop-helix DNA-binding domain"/>
    <property type="match status" value="1"/>
</dbReference>
<dbReference type="GO" id="GO:0046983">
    <property type="term" value="F:protein dimerization activity"/>
    <property type="evidence" value="ECO:0007669"/>
    <property type="project" value="InterPro"/>
</dbReference>
<dbReference type="AlphaFoldDB" id="A0A1B6ISC8"/>
<keyword evidence="13 20" id="KW-0472">Membrane</keyword>
<evidence type="ECO:0000256" key="17">
    <source>
        <dbReference type="ARBA" id="ARBA00023329"/>
    </source>
</evidence>
<organism evidence="22">
    <name type="scientific">Homalodisca liturata</name>
    <dbReference type="NCBI Taxonomy" id="320908"/>
    <lineage>
        <taxon>Eukaryota</taxon>
        <taxon>Metazoa</taxon>
        <taxon>Ecdysozoa</taxon>
        <taxon>Arthropoda</taxon>
        <taxon>Hexapoda</taxon>
        <taxon>Insecta</taxon>
        <taxon>Pterygota</taxon>
        <taxon>Neoptera</taxon>
        <taxon>Paraneoptera</taxon>
        <taxon>Hemiptera</taxon>
        <taxon>Auchenorrhyncha</taxon>
        <taxon>Membracoidea</taxon>
        <taxon>Cicadellidae</taxon>
        <taxon>Cicadellinae</taxon>
        <taxon>Proconiini</taxon>
        <taxon>Homalodisca</taxon>
    </lineage>
</organism>
<keyword evidence="6 20" id="KW-0812">Transmembrane</keyword>
<dbReference type="FunFam" id="4.10.280.10:FF:000016">
    <property type="entry name" value="Sterol regulatory element-binding transcription factor 1"/>
    <property type="match status" value="1"/>
</dbReference>
<keyword evidence="10" id="KW-0333">Golgi apparatus</keyword>
<evidence type="ECO:0000256" key="16">
    <source>
        <dbReference type="ARBA" id="ARBA00023242"/>
    </source>
</evidence>
<evidence type="ECO:0000256" key="10">
    <source>
        <dbReference type="ARBA" id="ARBA00023034"/>
    </source>
</evidence>
<evidence type="ECO:0000256" key="6">
    <source>
        <dbReference type="ARBA" id="ARBA00022692"/>
    </source>
</evidence>
<evidence type="ECO:0000256" key="5">
    <source>
        <dbReference type="ARBA" id="ARBA00022548"/>
    </source>
</evidence>
<evidence type="ECO:0000256" key="18">
    <source>
        <dbReference type="ARBA" id="ARBA00038460"/>
    </source>
</evidence>
<evidence type="ECO:0000256" key="2">
    <source>
        <dbReference type="ARBA" id="ARBA00004394"/>
    </source>
</evidence>
<evidence type="ECO:0000256" key="9">
    <source>
        <dbReference type="ARBA" id="ARBA00023015"/>
    </source>
</evidence>
<comment type="similarity">
    <text evidence="18">Belongs to the SREBP family.</text>
</comment>
<feature type="compositionally biased region" description="Low complexity" evidence="19">
    <location>
        <begin position="403"/>
        <end position="413"/>
    </location>
</feature>
<protein>
    <recommendedName>
        <fullName evidence="21">BHLH domain-containing protein</fullName>
    </recommendedName>
</protein>
<sequence>MAGPGGWPNQHSEMSEFSDFEGDGNFGVNCDFSINELSGLDDLITNCEQELFSKADTLFSDDGILSHLAGDPIPMEEDDSYDFLNLPNNLVEPKVEPNVSPQHIRNNSASLEDPVPVALTRSLPVIKSENRVTNSNPYAPPSSNNNLSSAPLSSPPQVVPKLTKPPGNGNAPKVVLQPTTNYVLQQPQQYRNIQPNPGPPQSAPIHANKPAQRKVKSGGNVVTVQSMGQIHVPADQMKQMLVQAQLIKSSPATVMYTPVNSAKTDGIPAATPIHALNGAFVTTGIPVVLDPDKLPINRLGSVPGQPKVREVKRSAHNAIERRYRTSINDKIIELKDMVCGTEAKLNKSAILRKAIEYIRFLQTSNLKLKQENMALKMNAQRQTLRDLLVPTVQDEEDIPGGITPPHSDTLSPPHSDPPSPEDHVYITDQMKESEGVFRGMLDHTRMALCMFMISVVVVNPFSTLFHQMPARTDQYSGSGRTILTVDNGEGTFWQYASSSMALWLFNLLVLVFGLVKVFVYGDPILESKSKASTLFWRHRKQADFDLSK</sequence>
<keyword evidence="7" id="KW-0256">Endoplasmic reticulum</keyword>
<dbReference type="GO" id="GO:0000981">
    <property type="term" value="F:DNA-binding transcription factor activity, RNA polymerase II-specific"/>
    <property type="evidence" value="ECO:0007669"/>
    <property type="project" value="TreeGrafter"/>
</dbReference>
<feature type="transmembrane region" description="Helical" evidence="20">
    <location>
        <begin position="500"/>
        <end position="520"/>
    </location>
</feature>
<feature type="transmembrane region" description="Helical" evidence="20">
    <location>
        <begin position="447"/>
        <end position="465"/>
    </location>
</feature>
<name>A0A1B6ISC8_9HEMI</name>
<reference evidence="22" key="1">
    <citation type="submission" date="2015-11" db="EMBL/GenBank/DDBJ databases">
        <title>De novo transcriptome assembly of four potential Pierce s Disease insect vectors from Arizona vineyards.</title>
        <authorList>
            <person name="Tassone E.E."/>
        </authorList>
    </citation>
    <scope>NUCLEOTIDE SEQUENCE</scope>
</reference>
<evidence type="ECO:0000256" key="14">
    <source>
        <dbReference type="ARBA" id="ARBA00023159"/>
    </source>
</evidence>
<keyword evidence="12" id="KW-0238">DNA-binding</keyword>
<dbReference type="GO" id="GO:0000139">
    <property type="term" value="C:Golgi membrane"/>
    <property type="evidence" value="ECO:0007669"/>
    <property type="project" value="UniProtKB-SubCell"/>
</dbReference>
<dbReference type="EMBL" id="GECU01017864">
    <property type="protein sequence ID" value="JAS89842.1"/>
    <property type="molecule type" value="Transcribed_RNA"/>
</dbReference>
<feature type="region of interest" description="Disordered" evidence="19">
    <location>
        <begin position="190"/>
        <end position="211"/>
    </location>
</feature>
<evidence type="ECO:0000256" key="13">
    <source>
        <dbReference type="ARBA" id="ARBA00023136"/>
    </source>
</evidence>
<dbReference type="GO" id="GO:0008203">
    <property type="term" value="P:cholesterol metabolic process"/>
    <property type="evidence" value="ECO:0007669"/>
    <property type="project" value="UniProtKB-KW"/>
</dbReference>
<evidence type="ECO:0000259" key="21">
    <source>
        <dbReference type="PROSITE" id="PS50888"/>
    </source>
</evidence>
<evidence type="ECO:0000256" key="12">
    <source>
        <dbReference type="ARBA" id="ARBA00023125"/>
    </source>
</evidence>
<evidence type="ECO:0000256" key="11">
    <source>
        <dbReference type="ARBA" id="ARBA00023098"/>
    </source>
</evidence>
<evidence type="ECO:0000256" key="8">
    <source>
        <dbReference type="ARBA" id="ARBA00022989"/>
    </source>
</evidence>
<dbReference type="GO" id="GO:0012507">
    <property type="term" value="C:ER to Golgi transport vesicle membrane"/>
    <property type="evidence" value="ECO:0007669"/>
    <property type="project" value="UniProtKB-SubCell"/>
</dbReference>
<evidence type="ECO:0000256" key="19">
    <source>
        <dbReference type="SAM" id="MobiDB-lite"/>
    </source>
</evidence>
<keyword evidence="5" id="KW-1207">Sterol metabolism</keyword>
<comment type="subcellular location">
    <subcellularLocation>
        <location evidence="4">Cytoplasmic vesicle</location>
        <location evidence="4">COPII-coated vesicle membrane</location>
        <topology evidence="4">Multi-pass membrane protein</topology>
    </subcellularLocation>
    <subcellularLocation>
        <location evidence="3">Endoplasmic reticulum membrane</location>
        <topology evidence="3">Multi-pass membrane protein</topology>
    </subcellularLocation>
    <subcellularLocation>
        <location evidence="2">Golgi apparatus membrane</location>
    </subcellularLocation>
    <subcellularLocation>
        <location evidence="1">Nucleus</location>
    </subcellularLocation>
</comment>
<dbReference type="PROSITE" id="PS50888">
    <property type="entry name" value="BHLH"/>
    <property type="match status" value="1"/>
</dbReference>
<evidence type="ECO:0000256" key="1">
    <source>
        <dbReference type="ARBA" id="ARBA00004123"/>
    </source>
</evidence>
<evidence type="ECO:0000256" key="7">
    <source>
        <dbReference type="ARBA" id="ARBA00022824"/>
    </source>
</evidence>
<keyword evidence="16" id="KW-0539">Nucleus</keyword>